<sequence length="244" mass="26348">MPRRSDIAVAQRFLASARLERHRNGIGYVAVVVAGSYVEAGDSGRFRLSTGSVVFHRPFEAHADQFGTAGADVLNLPLPVNAPDVPVAMLRNLDAVVQTAERDRLAASGLLSALCVAATEGPGDWPDLLAAALRENPSLCLTEWAEATGLTVETVARGFKRAYGVSPKRYRADARALRAWRTIPGSPLPLAQLAQNLGFADQAHMTRDVAALTGRTPASLRRTPRPEGQLDSRTLGRERLFEEE</sequence>
<proteinExistence type="predicted"/>
<dbReference type="RefSeq" id="WP_269033338.1">
    <property type="nucleotide sequence ID" value="NZ_CP114040.1"/>
</dbReference>
<dbReference type="Gene3D" id="1.10.10.60">
    <property type="entry name" value="Homeodomain-like"/>
    <property type="match status" value="1"/>
</dbReference>
<keyword evidence="2" id="KW-0238">DNA-binding</keyword>
<organism evidence="5 6">
    <name type="scientific">Nannocystis punicea</name>
    <dbReference type="NCBI Taxonomy" id="2995304"/>
    <lineage>
        <taxon>Bacteria</taxon>
        <taxon>Pseudomonadati</taxon>
        <taxon>Myxococcota</taxon>
        <taxon>Polyangia</taxon>
        <taxon>Nannocystales</taxon>
        <taxon>Nannocystaceae</taxon>
        <taxon>Nannocystis</taxon>
    </lineage>
</organism>
<dbReference type="PROSITE" id="PS01124">
    <property type="entry name" value="HTH_ARAC_FAMILY_2"/>
    <property type="match status" value="1"/>
</dbReference>
<name>A0ABY7GVL0_9BACT</name>
<dbReference type="Pfam" id="PF12833">
    <property type="entry name" value="HTH_18"/>
    <property type="match status" value="1"/>
</dbReference>
<gene>
    <name evidence="5" type="ORF">O0S08_32820</name>
</gene>
<keyword evidence="1" id="KW-0805">Transcription regulation</keyword>
<evidence type="ECO:0000259" key="4">
    <source>
        <dbReference type="PROSITE" id="PS01124"/>
    </source>
</evidence>
<accession>A0ABY7GVL0</accession>
<dbReference type="InterPro" id="IPR050204">
    <property type="entry name" value="AraC_XylS_family_regulators"/>
</dbReference>
<dbReference type="Proteomes" id="UP001164459">
    <property type="component" value="Chromosome"/>
</dbReference>
<evidence type="ECO:0000256" key="1">
    <source>
        <dbReference type="ARBA" id="ARBA00023015"/>
    </source>
</evidence>
<evidence type="ECO:0000256" key="2">
    <source>
        <dbReference type="ARBA" id="ARBA00023125"/>
    </source>
</evidence>
<feature type="domain" description="HTH araC/xylS-type" evidence="4">
    <location>
        <begin position="123"/>
        <end position="223"/>
    </location>
</feature>
<keyword evidence="3" id="KW-0804">Transcription</keyword>
<dbReference type="InterPro" id="IPR009057">
    <property type="entry name" value="Homeodomain-like_sf"/>
</dbReference>
<protein>
    <submittedName>
        <fullName evidence="5">AraC family transcriptional regulator</fullName>
    </submittedName>
</protein>
<evidence type="ECO:0000256" key="3">
    <source>
        <dbReference type="ARBA" id="ARBA00023163"/>
    </source>
</evidence>
<dbReference type="InterPro" id="IPR018060">
    <property type="entry name" value="HTH_AraC"/>
</dbReference>
<evidence type="ECO:0000313" key="6">
    <source>
        <dbReference type="Proteomes" id="UP001164459"/>
    </source>
</evidence>
<dbReference type="SMART" id="SM00342">
    <property type="entry name" value="HTH_ARAC"/>
    <property type="match status" value="1"/>
</dbReference>
<dbReference type="PANTHER" id="PTHR46796">
    <property type="entry name" value="HTH-TYPE TRANSCRIPTIONAL ACTIVATOR RHAS-RELATED"/>
    <property type="match status" value="1"/>
</dbReference>
<dbReference type="SUPFAM" id="SSF46689">
    <property type="entry name" value="Homeodomain-like"/>
    <property type="match status" value="1"/>
</dbReference>
<evidence type="ECO:0000313" key="5">
    <source>
        <dbReference type="EMBL" id="WAS90998.1"/>
    </source>
</evidence>
<reference evidence="5" key="1">
    <citation type="submission" date="2022-11" db="EMBL/GenBank/DDBJ databases">
        <title>Minimal conservation of predation-associated metabolite biosynthetic gene clusters underscores biosynthetic potential of Myxococcota including descriptions for ten novel species: Archangium lansinium sp. nov., Myxococcus landrumus sp. nov., Nannocystis bai.</title>
        <authorList>
            <person name="Ahearne A."/>
            <person name="Stevens C."/>
            <person name="Dowd S."/>
        </authorList>
    </citation>
    <scope>NUCLEOTIDE SEQUENCE</scope>
    <source>
        <strain evidence="5">Fl3</strain>
    </source>
</reference>
<keyword evidence="6" id="KW-1185">Reference proteome</keyword>
<dbReference type="EMBL" id="CP114040">
    <property type="protein sequence ID" value="WAS90998.1"/>
    <property type="molecule type" value="Genomic_DNA"/>
</dbReference>